<feature type="transmembrane region" description="Helical" evidence="1">
    <location>
        <begin position="112"/>
        <end position="136"/>
    </location>
</feature>
<sequence>MYYFKANDKNGTEYGPLDAEQIREWVREKRMDDHSLVRKSPDEEWRPLGQVPDWQASATPAVTLPEGMPPAARSGPPGKLQAIAIMTLVGGIGATVLAIVFTFFYLPILGLATLGLGCIFIVCPIYSLILGIMAIVKASQMLGSNPAPAYTSAKSIAIMQIINIICCDVLNLIMGIINLIFLNDPEVRDYLCSQGVEI</sequence>
<evidence type="ECO:0000256" key="1">
    <source>
        <dbReference type="SAM" id="Phobius"/>
    </source>
</evidence>
<organism evidence="3">
    <name type="scientific">marine metagenome</name>
    <dbReference type="NCBI Taxonomy" id="408172"/>
    <lineage>
        <taxon>unclassified sequences</taxon>
        <taxon>metagenomes</taxon>
        <taxon>ecological metagenomes</taxon>
    </lineage>
</organism>
<dbReference type="Pfam" id="PF14237">
    <property type="entry name" value="GYF_2"/>
    <property type="match status" value="1"/>
</dbReference>
<dbReference type="AlphaFoldDB" id="A0A382Z8X8"/>
<reference evidence="3" key="1">
    <citation type="submission" date="2018-05" db="EMBL/GenBank/DDBJ databases">
        <authorList>
            <person name="Lanie J.A."/>
            <person name="Ng W.-L."/>
            <person name="Kazmierczak K.M."/>
            <person name="Andrzejewski T.M."/>
            <person name="Davidsen T.M."/>
            <person name="Wayne K.J."/>
            <person name="Tettelin H."/>
            <person name="Glass J.I."/>
            <person name="Rusch D."/>
            <person name="Podicherti R."/>
            <person name="Tsui H.-C.T."/>
            <person name="Winkler M.E."/>
        </authorList>
    </citation>
    <scope>NUCLEOTIDE SEQUENCE</scope>
</reference>
<evidence type="ECO:0000259" key="2">
    <source>
        <dbReference type="Pfam" id="PF14237"/>
    </source>
</evidence>
<evidence type="ECO:0000313" key="3">
    <source>
        <dbReference type="EMBL" id="SVD91941.1"/>
    </source>
</evidence>
<dbReference type="InterPro" id="IPR025640">
    <property type="entry name" value="GYF_2"/>
</dbReference>
<keyword evidence="1" id="KW-1133">Transmembrane helix</keyword>
<proteinExistence type="predicted"/>
<accession>A0A382Z8X8</accession>
<gene>
    <name evidence="3" type="ORF">METZ01_LOCUS444795</name>
</gene>
<dbReference type="SUPFAM" id="SSF55277">
    <property type="entry name" value="GYF domain"/>
    <property type="match status" value="1"/>
</dbReference>
<keyword evidence="1" id="KW-0472">Membrane</keyword>
<feature type="transmembrane region" description="Helical" evidence="1">
    <location>
        <begin position="157"/>
        <end position="181"/>
    </location>
</feature>
<protein>
    <recommendedName>
        <fullName evidence="2">GYF domain-containing protein</fullName>
    </recommendedName>
</protein>
<name>A0A382Z8X8_9ZZZZ</name>
<feature type="domain" description="GYF" evidence="2">
    <location>
        <begin position="9"/>
        <end position="53"/>
    </location>
</feature>
<dbReference type="EMBL" id="UINC01181974">
    <property type="protein sequence ID" value="SVD91941.1"/>
    <property type="molecule type" value="Genomic_DNA"/>
</dbReference>
<feature type="transmembrane region" description="Helical" evidence="1">
    <location>
        <begin position="83"/>
        <end position="106"/>
    </location>
</feature>
<keyword evidence="1" id="KW-0812">Transmembrane</keyword>
<dbReference type="InterPro" id="IPR035445">
    <property type="entry name" value="GYF-like_dom_sf"/>
</dbReference>